<feature type="transmembrane region" description="Helical" evidence="2">
    <location>
        <begin position="78"/>
        <end position="96"/>
    </location>
</feature>
<proteinExistence type="predicted"/>
<dbReference type="AlphaFoldDB" id="A0A8J3BCN4"/>
<organism evidence="3 4">
    <name type="scientific">Pilimelia terevasa</name>
    <dbReference type="NCBI Taxonomy" id="53372"/>
    <lineage>
        <taxon>Bacteria</taxon>
        <taxon>Bacillati</taxon>
        <taxon>Actinomycetota</taxon>
        <taxon>Actinomycetes</taxon>
        <taxon>Micromonosporales</taxon>
        <taxon>Micromonosporaceae</taxon>
        <taxon>Pilimelia</taxon>
    </lineage>
</organism>
<protein>
    <submittedName>
        <fullName evidence="3">Uncharacterized protein</fullName>
    </submittedName>
</protein>
<evidence type="ECO:0000313" key="4">
    <source>
        <dbReference type="Proteomes" id="UP000662200"/>
    </source>
</evidence>
<sequence length="392" mass="39419">MAYGHEDLSYSDIRPHSGEQVVYDDPAPAAGGYDRLRDFRDPAPPARRITAVPAEVLDRVFDDPEEGEPGRDRMRVHLVWEGLLLVALAAVGALLYRRDASLFSGAALADLLVTVAGLGLLALAADLSLRAGAVNLAIGPVAVAAGIHVAEQGDRGTVDALTTAGAAALAGGLVLGLLVGLLHVPGWAATAVGALGAFALVASRTAPVLPQGAYRAAPDAVPLAAAVGTAALLLGLLGATRGFRRLIGRYRPVRDPALRRGGAAAVVVALALAGSTALAAAGGVVLTAFHGTAAGTEPALRWTGLALGIALLAGVSAYGRRGGVAGTLLATGLVAAVGALVTPPPYLLAAGTLLLGLAVTRLVERYGRPSPLSGWRPGLFADTAGSGRLHRG</sequence>
<keyword evidence="2" id="KW-1133">Transmembrane helix</keyword>
<feature type="transmembrane region" description="Helical" evidence="2">
    <location>
        <begin position="221"/>
        <end position="240"/>
    </location>
</feature>
<dbReference type="Proteomes" id="UP000662200">
    <property type="component" value="Unassembled WGS sequence"/>
</dbReference>
<feature type="transmembrane region" description="Helical" evidence="2">
    <location>
        <begin position="261"/>
        <end position="287"/>
    </location>
</feature>
<dbReference type="RefSeq" id="WP_189112123.1">
    <property type="nucleotide sequence ID" value="NZ_BMQC01000001.1"/>
</dbReference>
<feature type="transmembrane region" description="Helical" evidence="2">
    <location>
        <begin position="162"/>
        <end position="182"/>
    </location>
</feature>
<dbReference type="EMBL" id="BMQC01000001">
    <property type="protein sequence ID" value="GGK11982.1"/>
    <property type="molecule type" value="Genomic_DNA"/>
</dbReference>
<name>A0A8J3BCN4_9ACTN</name>
<feature type="transmembrane region" description="Helical" evidence="2">
    <location>
        <begin position="132"/>
        <end position="150"/>
    </location>
</feature>
<feature type="transmembrane region" description="Helical" evidence="2">
    <location>
        <begin position="299"/>
        <end position="318"/>
    </location>
</feature>
<comment type="caution">
    <text evidence="3">The sequence shown here is derived from an EMBL/GenBank/DDBJ whole genome shotgun (WGS) entry which is preliminary data.</text>
</comment>
<gene>
    <name evidence="3" type="ORF">GCM10010124_00770</name>
</gene>
<keyword evidence="2" id="KW-0812">Transmembrane</keyword>
<reference evidence="3" key="2">
    <citation type="submission" date="2020-09" db="EMBL/GenBank/DDBJ databases">
        <authorList>
            <person name="Sun Q."/>
            <person name="Ohkuma M."/>
        </authorList>
    </citation>
    <scope>NUCLEOTIDE SEQUENCE</scope>
    <source>
        <strain evidence="3">JCM 3091</strain>
    </source>
</reference>
<evidence type="ECO:0000256" key="1">
    <source>
        <dbReference type="SAM" id="MobiDB-lite"/>
    </source>
</evidence>
<evidence type="ECO:0000256" key="2">
    <source>
        <dbReference type="SAM" id="Phobius"/>
    </source>
</evidence>
<feature type="compositionally biased region" description="Basic and acidic residues" evidence="1">
    <location>
        <begin position="1"/>
        <end position="17"/>
    </location>
</feature>
<keyword evidence="2" id="KW-0472">Membrane</keyword>
<reference evidence="3" key="1">
    <citation type="journal article" date="2014" name="Int. J. Syst. Evol. Microbiol.">
        <title>Complete genome sequence of Corynebacterium casei LMG S-19264T (=DSM 44701T), isolated from a smear-ripened cheese.</title>
        <authorList>
            <consortium name="US DOE Joint Genome Institute (JGI-PGF)"/>
            <person name="Walter F."/>
            <person name="Albersmeier A."/>
            <person name="Kalinowski J."/>
            <person name="Ruckert C."/>
        </authorList>
    </citation>
    <scope>NUCLEOTIDE SEQUENCE</scope>
    <source>
        <strain evidence="3">JCM 3091</strain>
    </source>
</reference>
<accession>A0A8J3BCN4</accession>
<feature type="region of interest" description="Disordered" evidence="1">
    <location>
        <begin position="1"/>
        <end position="29"/>
    </location>
</feature>
<keyword evidence="4" id="KW-1185">Reference proteome</keyword>
<feature type="transmembrane region" description="Helical" evidence="2">
    <location>
        <begin position="323"/>
        <end position="340"/>
    </location>
</feature>
<feature type="transmembrane region" description="Helical" evidence="2">
    <location>
        <begin position="189"/>
        <end position="209"/>
    </location>
</feature>
<evidence type="ECO:0000313" key="3">
    <source>
        <dbReference type="EMBL" id="GGK11982.1"/>
    </source>
</evidence>
<feature type="transmembrane region" description="Helical" evidence="2">
    <location>
        <begin position="102"/>
        <end position="125"/>
    </location>
</feature>